<dbReference type="InterPro" id="IPR001245">
    <property type="entry name" value="Ser-Thr/Tyr_kinase_cat_dom"/>
</dbReference>
<dbReference type="InterPro" id="IPR011009">
    <property type="entry name" value="Kinase-like_dom_sf"/>
</dbReference>
<feature type="non-terminal residue" evidence="6">
    <location>
        <position position="189"/>
    </location>
</feature>
<dbReference type="PANTHER" id="PTHR44329:SF288">
    <property type="entry name" value="MITOGEN-ACTIVATED PROTEIN KINASE KINASE KINASE 20"/>
    <property type="match status" value="1"/>
</dbReference>
<evidence type="ECO:0000259" key="5">
    <source>
        <dbReference type="PROSITE" id="PS50011"/>
    </source>
</evidence>
<sequence length="189" mass="21725">LVLEYADNGTLRNYLKENFENLNWNDKLSLAFQLAYAVSCLHGEGIMHRDLHSKNVLIHQNTIKLADFGLSKRIDESSNLQSKLFGMLPYVDPKVFNRRKNSNNQLQKYSLNKKSDVYSVGVLLWEISSGQPPFCNEQHDIGLANEIVQGYRETPIQNTPEAYICFFVDCWNSEPNNRPTINQVVDELT</sequence>
<dbReference type="InterPro" id="IPR000719">
    <property type="entry name" value="Prot_kinase_dom"/>
</dbReference>
<dbReference type="PANTHER" id="PTHR44329">
    <property type="entry name" value="SERINE/THREONINE-PROTEIN KINASE TNNI3K-RELATED"/>
    <property type="match status" value="1"/>
</dbReference>
<dbReference type="STRING" id="658196.A0A397RZS0"/>
<evidence type="ECO:0000313" key="7">
    <source>
        <dbReference type="Proteomes" id="UP000265703"/>
    </source>
</evidence>
<feature type="domain" description="Protein kinase" evidence="5">
    <location>
        <begin position="1"/>
        <end position="189"/>
    </location>
</feature>
<dbReference type="Gene3D" id="1.10.510.10">
    <property type="entry name" value="Transferase(Phosphotransferase) domain 1"/>
    <property type="match status" value="1"/>
</dbReference>
<dbReference type="PROSITE" id="PS50011">
    <property type="entry name" value="PROTEIN_KINASE_DOM"/>
    <property type="match status" value="1"/>
</dbReference>
<evidence type="ECO:0000256" key="4">
    <source>
        <dbReference type="ARBA" id="ARBA00022840"/>
    </source>
</evidence>
<organism evidence="6 7">
    <name type="scientific">Glomus cerebriforme</name>
    <dbReference type="NCBI Taxonomy" id="658196"/>
    <lineage>
        <taxon>Eukaryota</taxon>
        <taxon>Fungi</taxon>
        <taxon>Fungi incertae sedis</taxon>
        <taxon>Mucoromycota</taxon>
        <taxon>Glomeromycotina</taxon>
        <taxon>Glomeromycetes</taxon>
        <taxon>Glomerales</taxon>
        <taxon>Glomeraceae</taxon>
        <taxon>Glomus</taxon>
    </lineage>
</organism>
<keyword evidence="7" id="KW-1185">Reference proteome</keyword>
<comment type="caution">
    <text evidence="6">The sequence shown here is derived from an EMBL/GenBank/DDBJ whole genome shotgun (WGS) entry which is preliminary data.</text>
</comment>
<dbReference type="GO" id="GO:0004674">
    <property type="term" value="F:protein serine/threonine kinase activity"/>
    <property type="evidence" value="ECO:0007669"/>
    <property type="project" value="TreeGrafter"/>
</dbReference>
<dbReference type="OrthoDB" id="10261027at2759"/>
<dbReference type="Proteomes" id="UP000265703">
    <property type="component" value="Unassembled WGS sequence"/>
</dbReference>
<keyword evidence="1" id="KW-0808">Transferase</keyword>
<reference evidence="6 7" key="1">
    <citation type="submission" date="2018-06" db="EMBL/GenBank/DDBJ databases">
        <title>Comparative genomics reveals the genomic features of Rhizophagus irregularis, R. cerebriforme, R. diaphanum and Gigaspora rosea, and their symbiotic lifestyle signature.</title>
        <authorList>
            <person name="Morin E."/>
            <person name="San Clemente H."/>
            <person name="Chen E.C.H."/>
            <person name="De La Providencia I."/>
            <person name="Hainaut M."/>
            <person name="Kuo A."/>
            <person name="Kohler A."/>
            <person name="Murat C."/>
            <person name="Tang N."/>
            <person name="Roy S."/>
            <person name="Loubradou J."/>
            <person name="Henrissat B."/>
            <person name="Grigoriev I.V."/>
            <person name="Corradi N."/>
            <person name="Roux C."/>
            <person name="Martin F.M."/>
        </authorList>
    </citation>
    <scope>NUCLEOTIDE SEQUENCE [LARGE SCALE GENOMIC DNA]</scope>
    <source>
        <strain evidence="6 7">DAOM 227022</strain>
    </source>
</reference>
<evidence type="ECO:0000256" key="1">
    <source>
        <dbReference type="ARBA" id="ARBA00022679"/>
    </source>
</evidence>
<accession>A0A397RZS0</accession>
<keyword evidence="3 6" id="KW-0418">Kinase</keyword>
<dbReference type="PRINTS" id="PR00109">
    <property type="entry name" value="TYRKINASE"/>
</dbReference>
<dbReference type="Pfam" id="PF07714">
    <property type="entry name" value="PK_Tyr_Ser-Thr"/>
    <property type="match status" value="1"/>
</dbReference>
<dbReference type="EMBL" id="QKYT01001171">
    <property type="protein sequence ID" value="RIA79730.1"/>
    <property type="molecule type" value="Genomic_DNA"/>
</dbReference>
<proteinExistence type="predicted"/>
<keyword evidence="2" id="KW-0547">Nucleotide-binding</keyword>
<feature type="non-terminal residue" evidence="6">
    <location>
        <position position="1"/>
    </location>
</feature>
<dbReference type="GO" id="GO:0005524">
    <property type="term" value="F:ATP binding"/>
    <property type="evidence" value="ECO:0007669"/>
    <property type="project" value="UniProtKB-KW"/>
</dbReference>
<keyword evidence="4" id="KW-0067">ATP-binding</keyword>
<name>A0A397RZS0_9GLOM</name>
<evidence type="ECO:0000256" key="3">
    <source>
        <dbReference type="ARBA" id="ARBA00022777"/>
    </source>
</evidence>
<gene>
    <name evidence="6" type="ORF">C1645_668631</name>
</gene>
<dbReference type="SUPFAM" id="SSF56112">
    <property type="entry name" value="Protein kinase-like (PK-like)"/>
    <property type="match status" value="1"/>
</dbReference>
<dbReference type="AlphaFoldDB" id="A0A397RZS0"/>
<protein>
    <submittedName>
        <fullName evidence="6">Kinase-like domain-containing protein</fullName>
    </submittedName>
</protein>
<dbReference type="InterPro" id="IPR051681">
    <property type="entry name" value="Ser/Thr_Kinases-Pseudokinases"/>
</dbReference>
<evidence type="ECO:0000256" key="2">
    <source>
        <dbReference type="ARBA" id="ARBA00022741"/>
    </source>
</evidence>
<evidence type="ECO:0000313" key="6">
    <source>
        <dbReference type="EMBL" id="RIA79730.1"/>
    </source>
</evidence>